<dbReference type="PANTHER" id="PTHR38009:SF1">
    <property type="entry name" value="CONSERVED HYPOTHETICAL PHAGE TAIL PROTEIN"/>
    <property type="match status" value="1"/>
</dbReference>
<dbReference type="InterPro" id="IPR010667">
    <property type="entry name" value="Phage_T4_Gp19"/>
</dbReference>
<dbReference type="Proteomes" id="UP000323537">
    <property type="component" value="Unassembled WGS sequence"/>
</dbReference>
<protein>
    <submittedName>
        <fullName evidence="1">Conserved hypothetical phage tail region protein</fullName>
    </submittedName>
</protein>
<organism evidence="1 2">
    <name type="scientific">Halorubrum aquaticum</name>
    <dbReference type="NCBI Taxonomy" id="387340"/>
    <lineage>
        <taxon>Archaea</taxon>
        <taxon>Methanobacteriati</taxon>
        <taxon>Methanobacteriota</taxon>
        <taxon>Stenosarchaea group</taxon>
        <taxon>Halobacteria</taxon>
        <taxon>Halobacteriales</taxon>
        <taxon>Haloferacaceae</taxon>
        <taxon>Halorubrum</taxon>
    </lineage>
</organism>
<dbReference type="Pfam" id="PF06841">
    <property type="entry name" value="Phage_T4_gp19"/>
    <property type="match status" value="1"/>
</dbReference>
<accession>A0A1I2ZJ43</accession>
<keyword evidence="2" id="KW-1185">Reference proteome</keyword>
<name>A0A1I2ZJ43_9EURY</name>
<evidence type="ECO:0000313" key="2">
    <source>
        <dbReference type="Proteomes" id="UP000323537"/>
    </source>
</evidence>
<dbReference type="OrthoDB" id="372229at2157"/>
<dbReference type="RefSeq" id="WP_149783320.1">
    <property type="nucleotide sequence ID" value="NZ_BAAADP010000005.1"/>
</dbReference>
<dbReference type="NCBIfam" id="TIGR02241">
    <property type="entry name" value="conserved hypothetical phage tail region protein"/>
    <property type="match status" value="1"/>
</dbReference>
<dbReference type="GO" id="GO:0005198">
    <property type="term" value="F:structural molecule activity"/>
    <property type="evidence" value="ECO:0007669"/>
    <property type="project" value="InterPro"/>
</dbReference>
<sequence>MPDRHGPYRKIRYLLEIDGVAKAGFSRCSLPTARSDVIEYREGNEPPTPRKLGGLGRYDPLVLESGATDDSIALYEWRKLVEQGKLGEARRPIAVVLLDEEGSSGPRWEFRNAWPSRYVAPDLAADRSEVAIERLGIVHEGMERTA</sequence>
<dbReference type="AlphaFoldDB" id="A0A1I2ZJ43"/>
<dbReference type="PANTHER" id="PTHR38009">
    <property type="entry name" value="CONSERVED HYPOTHETICAL PHAGE TAIL PROTEIN"/>
    <property type="match status" value="1"/>
</dbReference>
<proteinExistence type="predicted"/>
<reference evidence="1 2" key="1">
    <citation type="submission" date="2016-10" db="EMBL/GenBank/DDBJ databases">
        <authorList>
            <person name="Varghese N."/>
            <person name="Submissions S."/>
        </authorList>
    </citation>
    <scope>NUCLEOTIDE SEQUENCE [LARGE SCALE GENOMIC DNA]</scope>
    <source>
        <strain evidence="1 2">CGMCC 1.6377</strain>
    </source>
</reference>
<dbReference type="InterPro" id="IPR011747">
    <property type="entry name" value="CHP02241"/>
</dbReference>
<evidence type="ECO:0000313" key="1">
    <source>
        <dbReference type="EMBL" id="SFH37833.1"/>
    </source>
</evidence>
<dbReference type="EMBL" id="FOPZ01000002">
    <property type="protein sequence ID" value="SFH37833.1"/>
    <property type="molecule type" value="Genomic_DNA"/>
</dbReference>
<gene>
    <name evidence="1" type="ORF">SAMN04488066_102161</name>
</gene>